<keyword evidence="2" id="KW-0812">Transmembrane</keyword>
<dbReference type="PROSITE" id="PS52015">
    <property type="entry name" value="TONB_CTD"/>
    <property type="match status" value="1"/>
</dbReference>
<organism evidence="7 8">
    <name type="scientific">Paraburkholderia caballeronis</name>
    <dbReference type="NCBI Taxonomy" id="416943"/>
    <lineage>
        <taxon>Bacteria</taxon>
        <taxon>Pseudomonadati</taxon>
        <taxon>Pseudomonadota</taxon>
        <taxon>Betaproteobacteria</taxon>
        <taxon>Burkholderiales</taxon>
        <taxon>Burkholderiaceae</taxon>
        <taxon>Paraburkholderia</taxon>
    </lineage>
</organism>
<accession>A0A1H7TFZ6</accession>
<comment type="subcellular location">
    <subcellularLocation>
        <location evidence="1">Membrane</location>
        <topology evidence="1">Single-pass membrane protein</topology>
    </subcellularLocation>
</comment>
<evidence type="ECO:0000313" key="7">
    <source>
        <dbReference type="EMBL" id="SEL83633.1"/>
    </source>
</evidence>
<dbReference type="GO" id="GO:0016020">
    <property type="term" value="C:membrane"/>
    <property type="evidence" value="ECO:0007669"/>
    <property type="project" value="UniProtKB-SubCell"/>
</dbReference>
<gene>
    <name evidence="7" type="ORF">SAMN05192542_11536</name>
</gene>
<evidence type="ECO:0000256" key="4">
    <source>
        <dbReference type="ARBA" id="ARBA00023136"/>
    </source>
</evidence>
<evidence type="ECO:0000259" key="6">
    <source>
        <dbReference type="PROSITE" id="PS52015"/>
    </source>
</evidence>
<keyword evidence="4" id="KW-0472">Membrane</keyword>
<feature type="region of interest" description="Disordered" evidence="5">
    <location>
        <begin position="121"/>
        <end position="141"/>
    </location>
</feature>
<dbReference type="GO" id="GO:0055085">
    <property type="term" value="P:transmembrane transport"/>
    <property type="evidence" value="ECO:0007669"/>
    <property type="project" value="InterPro"/>
</dbReference>
<feature type="domain" description="TonB C-terminal" evidence="6">
    <location>
        <begin position="57"/>
        <end position="141"/>
    </location>
</feature>
<dbReference type="Proteomes" id="UP000199120">
    <property type="component" value="Unassembled WGS sequence"/>
</dbReference>
<dbReference type="InterPro" id="IPR006260">
    <property type="entry name" value="TonB/TolA_C"/>
</dbReference>
<keyword evidence="8" id="KW-1185">Reference proteome</keyword>
<sequence>MSHPVPVRRHHASPGRHVTVVVAATVLAAACTITPPPRPVTGVPPAAVRSAALDRYRADVAQRILDRNPSYVLHGAPQAMLRSLVVVAFTVDRNGRVVESSVYRTNGDDEAETTALSTLRRASPLPPPLRAGCSTREAVSN</sequence>
<reference evidence="8" key="1">
    <citation type="submission" date="2016-10" db="EMBL/GenBank/DDBJ databases">
        <authorList>
            <person name="Varghese N."/>
            <person name="Submissions S."/>
        </authorList>
    </citation>
    <scope>NUCLEOTIDE SEQUENCE [LARGE SCALE GENOMIC DNA]</scope>
    <source>
        <strain evidence="8">LMG 26416</strain>
    </source>
</reference>
<dbReference type="SUPFAM" id="SSF74653">
    <property type="entry name" value="TolA/TonB C-terminal domain"/>
    <property type="match status" value="1"/>
</dbReference>
<evidence type="ECO:0000256" key="5">
    <source>
        <dbReference type="SAM" id="MobiDB-lite"/>
    </source>
</evidence>
<protein>
    <submittedName>
        <fullName evidence="7">Protein TonB</fullName>
    </submittedName>
</protein>
<evidence type="ECO:0000256" key="3">
    <source>
        <dbReference type="ARBA" id="ARBA00022989"/>
    </source>
</evidence>
<evidence type="ECO:0000256" key="1">
    <source>
        <dbReference type="ARBA" id="ARBA00004167"/>
    </source>
</evidence>
<proteinExistence type="predicted"/>
<dbReference type="EMBL" id="FOAJ01000015">
    <property type="protein sequence ID" value="SEL83633.1"/>
    <property type="molecule type" value="Genomic_DNA"/>
</dbReference>
<dbReference type="AlphaFoldDB" id="A0A1H7TFZ6"/>
<evidence type="ECO:0000313" key="8">
    <source>
        <dbReference type="Proteomes" id="UP000199120"/>
    </source>
</evidence>
<name>A0A1H7TFZ6_9BURK</name>
<dbReference type="NCBIfam" id="TIGR01352">
    <property type="entry name" value="tonB_Cterm"/>
    <property type="match status" value="1"/>
</dbReference>
<dbReference type="Gene3D" id="3.30.1150.10">
    <property type="match status" value="1"/>
</dbReference>
<evidence type="ECO:0000256" key="2">
    <source>
        <dbReference type="ARBA" id="ARBA00022692"/>
    </source>
</evidence>
<keyword evidence="3" id="KW-1133">Transmembrane helix</keyword>
<dbReference type="Pfam" id="PF13103">
    <property type="entry name" value="TonB_2"/>
    <property type="match status" value="1"/>
</dbReference>
<dbReference type="InterPro" id="IPR037682">
    <property type="entry name" value="TonB_C"/>
</dbReference>